<dbReference type="InterPro" id="IPR027417">
    <property type="entry name" value="P-loop_NTPase"/>
</dbReference>
<keyword evidence="6 11" id="KW-0680">Restriction system</keyword>
<evidence type="ECO:0000259" key="12">
    <source>
        <dbReference type="PROSITE" id="PS51192"/>
    </source>
</evidence>
<dbReference type="InterPro" id="IPR040980">
    <property type="entry name" value="SWI2_SNF2"/>
</dbReference>
<dbReference type="InterPro" id="IPR051268">
    <property type="entry name" value="Type-I_R_enzyme_R_subunit"/>
</dbReference>
<comment type="function">
    <text evidence="11">Subunit R is required for both nuclease and ATPase activities, but not for modification.</text>
</comment>
<keyword evidence="7" id="KW-0255">Endonuclease</keyword>
<keyword evidence="10 11" id="KW-0238">DNA-binding</keyword>
<keyword evidence="5 11" id="KW-0547">Nucleotide-binding</keyword>
<dbReference type="GO" id="GO:0009035">
    <property type="term" value="F:type I site-specific deoxyribonuclease activity"/>
    <property type="evidence" value="ECO:0007669"/>
    <property type="project" value="UniProtKB-EC"/>
</dbReference>
<dbReference type="CDD" id="cd22332">
    <property type="entry name" value="HsdR_N"/>
    <property type="match status" value="1"/>
</dbReference>
<proteinExistence type="inferred from homology"/>
<dbReference type="InterPro" id="IPR007409">
    <property type="entry name" value="Restrct_endonuc_type1_HsdR_N"/>
</dbReference>
<keyword evidence="14" id="KW-1185">Reference proteome</keyword>
<dbReference type="PROSITE" id="PS51192">
    <property type="entry name" value="HELICASE_ATP_BIND_1"/>
    <property type="match status" value="1"/>
</dbReference>
<dbReference type="Pfam" id="PF22679">
    <property type="entry name" value="T1R_D3-like"/>
    <property type="match status" value="1"/>
</dbReference>
<dbReference type="CDD" id="cd18800">
    <property type="entry name" value="SF2_C_EcoR124I-like"/>
    <property type="match status" value="1"/>
</dbReference>
<keyword evidence="4" id="KW-0540">Nuclease</keyword>
<gene>
    <name evidence="13" type="ORF">IDM48_00210</name>
</gene>
<keyword evidence="8 11" id="KW-0378">Hydrolase</keyword>
<dbReference type="InterPro" id="IPR055180">
    <property type="entry name" value="HsdR_RecA-like_helicase_dom_2"/>
</dbReference>
<dbReference type="RefSeq" id="WP_190617517.1">
    <property type="nucleotide sequence ID" value="NZ_CP061538.1"/>
</dbReference>
<dbReference type="GO" id="GO:0003677">
    <property type="term" value="F:DNA binding"/>
    <property type="evidence" value="ECO:0007669"/>
    <property type="project" value="UniProtKB-KW"/>
</dbReference>
<dbReference type="Pfam" id="PF12008">
    <property type="entry name" value="EcoR124_C"/>
    <property type="match status" value="1"/>
</dbReference>
<dbReference type="InterPro" id="IPR004473">
    <property type="entry name" value="Restrct_endonuc_typeI_HsdR"/>
</dbReference>
<dbReference type="Gene3D" id="3.40.50.300">
    <property type="entry name" value="P-loop containing nucleotide triphosphate hydrolases"/>
    <property type="match status" value="2"/>
</dbReference>
<protein>
    <recommendedName>
        <fullName evidence="11">Type I restriction enzyme endonuclease subunit</fullName>
        <shortName evidence="11">R protein</shortName>
        <ecNumber evidence="11">3.1.21.3</ecNumber>
    </recommendedName>
</protein>
<dbReference type="InterPro" id="IPR022625">
    <property type="entry name" value="TypeI_RM_Rsu_C"/>
</dbReference>
<evidence type="ECO:0000256" key="7">
    <source>
        <dbReference type="ARBA" id="ARBA00022759"/>
    </source>
</evidence>
<dbReference type="AlphaFoldDB" id="A0A7H2BJS8"/>
<evidence type="ECO:0000256" key="9">
    <source>
        <dbReference type="ARBA" id="ARBA00022840"/>
    </source>
</evidence>
<comment type="subunit">
    <text evidence="3 11">The type I restriction/modification system is composed of three polypeptides R, M and S.</text>
</comment>
<dbReference type="Gene3D" id="3.90.1570.50">
    <property type="match status" value="1"/>
</dbReference>
<evidence type="ECO:0000256" key="3">
    <source>
        <dbReference type="ARBA" id="ARBA00011296"/>
    </source>
</evidence>
<evidence type="ECO:0000256" key="11">
    <source>
        <dbReference type="RuleBase" id="RU364115"/>
    </source>
</evidence>
<dbReference type="PANTHER" id="PTHR30195">
    <property type="entry name" value="TYPE I SITE-SPECIFIC DEOXYRIBONUCLEASE PROTEIN SUBUNIT M AND R"/>
    <property type="match status" value="1"/>
</dbReference>
<dbReference type="Pfam" id="PF18766">
    <property type="entry name" value="SWI2_SNF2"/>
    <property type="match status" value="1"/>
</dbReference>
<dbReference type="PANTHER" id="PTHR30195:SF16">
    <property type="entry name" value="TYPE I RESTRICTION ENZYME ENDONUCLEASE SUBUNIT"/>
    <property type="match status" value="1"/>
</dbReference>
<reference evidence="13 14" key="1">
    <citation type="submission" date="2020-09" db="EMBL/GenBank/DDBJ databases">
        <title>Investigation of environmental microbe.</title>
        <authorList>
            <person name="Ou Y."/>
            <person name="Kang Q."/>
        </authorList>
    </citation>
    <scope>NUCLEOTIDE SEQUENCE [LARGE SCALE GENOMIC DNA]</scope>
    <source>
        <strain evidence="13 14">KJZ-9</strain>
    </source>
</reference>
<evidence type="ECO:0000256" key="10">
    <source>
        <dbReference type="ARBA" id="ARBA00023125"/>
    </source>
</evidence>
<dbReference type="GO" id="GO:0009307">
    <property type="term" value="P:DNA restriction-modification system"/>
    <property type="evidence" value="ECO:0007669"/>
    <property type="project" value="UniProtKB-KW"/>
</dbReference>
<accession>A0A7H2BJS8</accession>
<dbReference type="Proteomes" id="UP000516421">
    <property type="component" value="Chromosome"/>
</dbReference>
<evidence type="ECO:0000256" key="8">
    <source>
        <dbReference type="ARBA" id="ARBA00022801"/>
    </source>
</evidence>
<organism evidence="13 14">
    <name type="scientific">Rothia amarae</name>
    <dbReference type="NCBI Taxonomy" id="169480"/>
    <lineage>
        <taxon>Bacteria</taxon>
        <taxon>Bacillati</taxon>
        <taxon>Actinomycetota</taxon>
        <taxon>Actinomycetes</taxon>
        <taxon>Micrococcales</taxon>
        <taxon>Micrococcaceae</taxon>
        <taxon>Rothia</taxon>
    </lineage>
</organism>
<evidence type="ECO:0000256" key="6">
    <source>
        <dbReference type="ARBA" id="ARBA00022747"/>
    </source>
</evidence>
<evidence type="ECO:0000313" key="14">
    <source>
        <dbReference type="Proteomes" id="UP000516421"/>
    </source>
</evidence>
<dbReference type="NCBIfam" id="TIGR00348">
    <property type="entry name" value="hsdR"/>
    <property type="match status" value="1"/>
</dbReference>
<dbReference type="KEGG" id="rama:IDM48_00210"/>
<evidence type="ECO:0000313" key="13">
    <source>
        <dbReference type="EMBL" id="QNV39924.1"/>
    </source>
</evidence>
<dbReference type="Pfam" id="PF04313">
    <property type="entry name" value="HSDR_N"/>
    <property type="match status" value="1"/>
</dbReference>
<dbReference type="GO" id="GO:0005524">
    <property type="term" value="F:ATP binding"/>
    <property type="evidence" value="ECO:0007669"/>
    <property type="project" value="UniProtKB-KW"/>
</dbReference>
<dbReference type="EC" id="3.1.21.3" evidence="11"/>
<comment type="similarity">
    <text evidence="2 11">Belongs to the HsdR family.</text>
</comment>
<sequence>MTQPLQFANEAEFEEALVTRLCTKNRWSGGVLKNPTEQDLIDNWARILFENNQQEYRLNGVPLSDSEKKTLVEHLKGITDPSAMHQLLQGKYIELVRDNPQDTVNHGKPVQLQIFDPRQIAGGDSTYQIAQQPKFARHIQEDRNRRGDIVLLIWGLPLIHVELKNHGHSTEEAIWQIRKYMQQGVYTGIMNTVQTFVAMTPEELVYFARPASADDFNKNFQFKWSRANNEYYDNWADNASSFLGIPQSHQLIGDFMIADSGDGVLKVLRPYQIHAVQSIISKLGEINRVHPEDWTRNTQKGGYIWHTTGSGKTMSSFKSAALLAREGLADKVVFVLDRIELSEQSEKEYKNFADDNVELHRPASTALLLRDLKDTGKTLIITSLHKLGRLCAEDTFAGEADFQRISNQRIVFVVDEAHRSTFGTMFRDVHNRLPHAVFIGFTGTPIYDENKRKDTITSELFGSELHRYSIAFGLRDNNVLGFNTQGVPTYSDLRQAVAIRQAGGVDRNSIVDIMQSESRKAIYDKFMDPQQVPWAGGEDEDGKYIRGIEDYADKDIWESEEHRDQVVKHIIGNWPERSVAGKFHAILATSSVQEAIAYYRLFKELAPYLKITSIFTEREEHDEESYLRDQGIREILTDYNERYQQHFSREDMASFKTDVADRLAHKQGYRTIDNQPELQLDMVIVVNQLLTGYDSKWVNTLYLDKVLKYDGLVQAFSRTNRIFNHSALKPFGSIIYFRRVHTMEQNITDAFDLYAGDRAADVFADPLPKTLTAINGIHDRIKAVYREAGLEGFDRLPEGKEARSKFAAAVTELINKIETASLQGFTWSENTYTFDDTPDQEPVTVEIDEETYNVLLARLQELSNGENATDNAGQDEGSIPLDLTALAIARDTLRIDYEYLESRFTNLREALREENSSTQYIDELRAQVQNAYATLSQEDQEIAQTILNDLENGSIDIHEERTFRDYLNLYKSQQQNKRVAALHEALGISEEKISEILKLGIAEAADLTSFGRLQALKADISYPKFTVYLERQNVQLNRFKQNVAAERLLKDFFLKGADPQNWDANKAL</sequence>
<evidence type="ECO:0000256" key="4">
    <source>
        <dbReference type="ARBA" id="ARBA00022722"/>
    </source>
</evidence>
<dbReference type="SMART" id="SM00487">
    <property type="entry name" value="DEXDc"/>
    <property type="match status" value="1"/>
</dbReference>
<dbReference type="InterPro" id="IPR014001">
    <property type="entry name" value="Helicase_ATP-bd"/>
</dbReference>
<dbReference type="REBASE" id="454019">
    <property type="entry name" value="RamKJZ9ORF220P"/>
</dbReference>
<dbReference type="EMBL" id="CP061538">
    <property type="protein sequence ID" value="QNV39924.1"/>
    <property type="molecule type" value="Genomic_DNA"/>
</dbReference>
<name>A0A7H2BJS8_9MICC</name>
<comment type="catalytic activity">
    <reaction evidence="1 11">
        <text>Endonucleolytic cleavage of DNA to give random double-stranded fragments with terminal 5'-phosphates, ATP is simultaneously hydrolyzed.</text>
        <dbReference type="EC" id="3.1.21.3"/>
    </reaction>
</comment>
<keyword evidence="9 11" id="KW-0067">ATP-binding</keyword>
<evidence type="ECO:0000256" key="5">
    <source>
        <dbReference type="ARBA" id="ARBA00022741"/>
    </source>
</evidence>
<evidence type="ECO:0000256" key="2">
    <source>
        <dbReference type="ARBA" id="ARBA00008598"/>
    </source>
</evidence>
<feature type="domain" description="Helicase ATP-binding" evidence="12">
    <location>
        <begin position="293"/>
        <end position="463"/>
    </location>
</feature>
<dbReference type="SUPFAM" id="SSF52540">
    <property type="entry name" value="P-loop containing nucleoside triphosphate hydrolases"/>
    <property type="match status" value="1"/>
</dbReference>
<evidence type="ECO:0000256" key="1">
    <source>
        <dbReference type="ARBA" id="ARBA00000851"/>
    </source>
</evidence>